<dbReference type="RefSeq" id="WP_118370266.1">
    <property type="nucleotide sequence ID" value="NZ_QROY01000002.1"/>
</dbReference>
<comment type="caution">
    <text evidence="1">The sequence shown here is derived from an EMBL/GenBank/DDBJ whole genome shotgun (WGS) entry which is preliminary data.</text>
</comment>
<dbReference type="Proteomes" id="UP000285201">
    <property type="component" value="Unassembled WGS sequence"/>
</dbReference>
<dbReference type="EMBL" id="QROY01000002">
    <property type="protein sequence ID" value="RHL71061.1"/>
    <property type="molecule type" value="Genomic_DNA"/>
</dbReference>
<protein>
    <submittedName>
        <fullName evidence="1">Uncharacterized protein</fullName>
    </submittedName>
</protein>
<dbReference type="AlphaFoldDB" id="A0A415ME89"/>
<reference evidence="1 2" key="1">
    <citation type="submission" date="2018-08" db="EMBL/GenBank/DDBJ databases">
        <title>A genome reference for cultivated species of the human gut microbiota.</title>
        <authorList>
            <person name="Zou Y."/>
            <person name="Xue W."/>
            <person name="Luo G."/>
        </authorList>
    </citation>
    <scope>NUCLEOTIDE SEQUENCE [LARGE SCALE GENOMIC DNA]</scope>
    <source>
        <strain evidence="1 2">AF36-7BH</strain>
    </source>
</reference>
<evidence type="ECO:0000313" key="1">
    <source>
        <dbReference type="EMBL" id="RHL71061.1"/>
    </source>
</evidence>
<sequence>MKILSVMNNHIEEAEKKDYGYGCTCDNCGTTFIFESSEAAYPRHINPKPNECYVSCPNCKHIITLAKCTKFKTLYELNDFKRIYDE</sequence>
<evidence type="ECO:0000313" key="2">
    <source>
        <dbReference type="Proteomes" id="UP000285201"/>
    </source>
</evidence>
<accession>A0A415ME89</accession>
<name>A0A415ME89_9FIRM</name>
<gene>
    <name evidence="1" type="ORF">DW007_02640</name>
</gene>
<proteinExistence type="predicted"/>
<organism evidence="1 2">
    <name type="scientific">Lachnospira eligens</name>
    <dbReference type="NCBI Taxonomy" id="39485"/>
    <lineage>
        <taxon>Bacteria</taxon>
        <taxon>Bacillati</taxon>
        <taxon>Bacillota</taxon>
        <taxon>Clostridia</taxon>
        <taxon>Lachnospirales</taxon>
        <taxon>Lachnospiraceae</taxon>
        <taxon>Lachnospira</taxon>
    </lineage>
</organism>